<dbReference type="SUPFAM" id="SSF52096">
    <property type="entry name" value="ClpP/crotonase"/>
    <property type="match status" value="1"/>
</dbReference>
<dbReference type="InterPro" id="IPR001753">
    <property type="entry name" value="Enoyl-CoA_hydra/iso"/>
</dbReference>
<dbReference type="AlphaFoldDB" id="A0A1N7KEG0"/>
<sequence>MSELMSELLQRVDAKGVATLTLSRGSSYNSLSIALMETLISELDLIDNDMSVRTVVIKGAGKGFCAGHDLKEMLDSGEESFYSCTFNTCSKMMQRIVSLSVPVIAQVHGVATAAGCQLVASCDLAYAAESARFGTPGVNIGLFCSTPMVALSRAVSQKHSMELLLTGRLISAARAEQMGLINQVVPDDELDLRVTDIAILVASKSRKALSIGKTAFYLQREQPLKEAYETCSQVMTENIMTEDAIEGIDAFITKRTPIWKHR</sequence>
<keyword evidence="8" id="KW-1185">Reference proteome</keyword>
<dbReference type="GO" id="GO:0016836">
    <property type="term" value="F:hydro-lyase activity"/>
    <property type="evidence" value="ECO:0007669"/>
    <property type="project" value="TreeGrafter"/>
</dbReference>
<evidence type="ECO:0000313" key="7">
    <source>
        <dbReference type="EMBL" id="SIS59880.1"/>
    </source>
</evidence>
<dbReference type="InterPro" id="IPR052377">
    <property type="entry name" value="Mitochondrial_ECH-domain"/>
</dbReference>
<evidence type="ECO:0000256" key="5">
    <source>
        <dbReference type="ARBA" id="ARBA00037410"/>
    </source>
</evidence>
<proteinExistence type="inferred from homology"/>
<dbReference type="Gene3D" id="3.90.226.10">
    <property type="entry name" value="2-enoyl-CoA Hydratase, Chain A, domain 1"/>
    <property type="match status" value="1"/>
</dbReference>
<evidence type="ECO:0000256" key="2">
    <source>
        <dbReference type="ARBA" id="ARBA00022832"/>
    </source>
</evidence>
<reference evidence="8" key="1">
    <citation type="submission" date="2017-01" db="EMBL/GenBank/DDBJ databases">
        <authorList>
            <person name="Varghese N."/>
            <person name="Submissions S."/>
        </authorList>
    </citation>
    <scope>NUCLEOTIDE SEQUENCE [LARGE SCALE GENOMIC DNA]</scope>
    <source>
        <strain evidence="8">DSM 22306</strain>
    </source>
</reference>
<keyword evidence="3" id="KW-0809">Transit peptide</keyword>
<dbReference type="Pfam" id="PF00378">
    <property type="entry name" value="ECH_1"/>
    <property type="match status" value="1"/>
</dbReference>
<dbReference type="InterPro" id="IPR014748">
    <property type="entry name" value="Enoyl-CoA_hydra_C"/>
</dbReference>
<accession>A0A1N7KEG0</accession>
<dbReference type="Gene3D" id="1.10.12.10">
    <property type="entry name" value="Lyase 2-enoyl-coa Hydratase, Chain A, domain 2"/>
    <property type="match status" value="1"/>
</dbReference>
<comment type="similarity">
    <text evidence="1">Belongs to the enoyl-CoA hydratase/isomerase family.</text>
</comment>
<dbReference type="PANTHER" id="PTHR43602">
    <property type="match status" value="1"/>
</dbReference>
<dbReference type="InterPro" id="IPR029045">
    <property type="entry name" value="ClpP/crotonase-like_dom_sf"/>
</dbReference>
<comment type="function">
    <text evidence="5">May play a role in fatty acid biosynthesis and insulin sensitivity.</text>
</comment>
<keyword evidence="4" id="KW-0443">Lipid metabolism</keyword>
<dbReference type="NCBIfam" id="NF006008">
    <property type="entry name" value="PRK08139.1"/>
    <property type="match status" value="1"/>
</dbReference>
<evidence type="ECO:0000256" key="3">
    <source>
        <dbReference type="ARBA" id="ARBA00022946"/>
    </source>
</evidence>
<evidence type="ECO:0000256" key="4">
    <source>
        <dbReference type="ARBA" id="ARBA00023098"/>
    </source>
</evidence>
<dbReference type="EMBL" id="FTOE01000002">
    <property type="protein sequence ID" value="SIS59880.1"/>
    <property type="molecule type" value="Genomic_DNA"/>
</dbReference>
<gene>
    <name evidence="7" type="ORF">SAMN05421760_102370</name>
</gene>
<keyword evidence="2" id="KW-0276">Fatty acid metabolism</keyword>
<dbReference type="PANTHER" id="PTHR43602:SF1">
    <property type="entry name" value="ENOYL-COA HYDRATASE DOMAIN-CONTAINING PROTEIN 3, MITOCHONDRIAL"/>
    <property type="match status" value="1"/>
</dbReference>
<name>A0A1N7KEG0_9GAMM</name>
<evidence type="ECO:0000256" key="6">
    <source>
        <dbReference type="ARBA" id="ARBA00040545"/>
    </source>
</evidence>
<protein>
    <recommendedName>
        <fullName evidence="6">Enoyl-CoA hydratase domain-containing protein 3, mitochondrial</fullName>
    </recommendedName>
</protein>
<dbReference type="GO" id="GO:0006631">
    <property type="term" value="P:fatty acid metabolic process"/>
    <property type="evidence" value="ECO:0007669"/>
    <property type="project" value="UniProtKB-KW"/>
</dbReference>
<organism evidence="7 8">
    <name type="scientific">Neptunomonas antarctica</name>
    <dbReference type="NCBI Taxonomy" id="619304"/>
    <lineage>
        <taxon>Bacteria</taxon>
        <taxon>Pseudomonadati</taxon>
        <taxon>Pseudomonadota</taxon>
        <taxon>Gammaproteobacteria</taxon>
        <taxon>Oceanospirillales</taxon>
        <taxon>Oceanospirillaceae</taxon>
        <taxon>Neptunomonas</taxon>
    </lineage>
</organism>
<evidence type="ECO:0000256" key="1">
    <source>
        <dbReference type="ARBA" id="ARBA00005254"/>
    </source>
</evidence>
<dbReference type="Proteomes" id="UP000185999">
    <property type="component" value="Unassembled WGS sequence"/>
</dbReference>
<dbReference type="OrthoDB" id="9807606at2"/>
<evidence type="ECO:0000313" key="8">
    <source>
        <dbReference type="Proteomes" id="UP000185999"/>
    </source>
</evidence>
<dbReference type="CDD" id="cd06558">
    <property type="entry name" value="crotonase-like"/>
    <property type="match status" value="1"/>
</dbReference>
<dbReference type="STRING" id="619304.SAMN05421760_102370"/>